<comment type="caution">
    <text evidence="3">The sequence shown here is derived from an EMBL/GenBank/DDBJ whole genome shotgun (WGS) entry which is preliminary data.</text>
</comment>
<proteinExistence type="predicted"/>
<evidence type="ECO:0000259" key="2">
    <source>
        <dbReference type="PROSITE" id="PS50878"/>
    </source>
</evidence>
<dbReference type="EMBL" id="JBHFFA010000007">
    <property type="protein sequence ID" value="KAL2613368.1"/>
    <property type="molecule type" value="Genomic_DNA"/>
</dbReference>
<dbReference type="InterPro" id="IPR043502">
    <property type="entry name" value="DNA/RNA_pol_sf"/>
</dbReference>
<organism evidence="3 4">
    <name type="scientific">Riccia fluitans</name>
    <dbReference type="NCBI Taxonomy" id="41844"/>
    <lineage>
        <taxon>Eukaryota</taxon>
        <taxon>Viridiplantae</taxon>
        <taxon>Streptophyta</taxon>
        <taxon>Embryophyta</taxon>
        <taxon>Marchantiophyta</taxon>
        <taxon>Marchantiopsida</taxon>
        <taxon>Marchantiidae</taxon>
        <taxon>Marchantiales</taxon>
        <taxon>Ricciaceae</taxon>
        <taxon>Riccia</taxon>
    </lineage>
</organism>
<dbReference type="Gene3D" id="3.10.10.10">
    <property type="entry name" value="HIV Type 1 Reverse Transcriptase, subunit A, domain 1"/>
    <property type="match status" value="1"/>
</dbReference>
<dbReference type="AlphaFoldDB" id="A0ABD1XXL5"/>
<dbReference type="InterPro" id="IPR053134">
    <property type="entry name" value="RNA-dir_DNA_polymerase"/>
</dbReference>
<accession>A0ABD1XXL5</accession>
<name>A0ABD1XXL5_9MARC</name>
<dbReference type="Pfam" id="PF00078">
    <property type="entry name" value="RVT_1"/>
    <property type="match status" value="1"/>
</dbReference>
<reference evidence="3 4" key="1">
    <citation type="submission" date="2024-09" db="EMBL/GenBank/DDBJ databases">
        <title>Chromosome-scale assembly of Riccia fluitans.</title>
        <authorList>
            <person name="Paukszto L."/>
            <person name="Sawicki J."/>
            <person name="Karawczyk K."/>
            <person name="Piernik-Szablinska J."/>
            <person name="Szczecinska M."/>
            <person name="Mazdziarz M."/>
        </authorList>
    </citation>
    <scope>NUCLEOTIDE SEQUENCE [LARGE SCALE GENOMIC DNA]</scope>
    <source>
        <strain evidence="3">Rf_01</strain>
        <tissue evidence="3">Aerial parts of the thallus</tissue>
    </source>
</reference>
<keyword evidence="4" id="KW-1185">Reference proteome</keyword>
<dbReference type="InterPro" id="IPR000477">
    <property type="entry name" value="RT_dom"/>
</dbReference>
<dbReference type="Gene3D" id="3.30.70.270">
    <property type="match status" value="1"/>
</dbReference>
<feature type="domain" description="Reverse transcriptase" evidence="2">
    <location>
        <begin position="1"/>
        <end position="154"/>
    </location>
</feature>
<feature type="compositionally biased region" description="Basic and acidic residues" evidence="1">
    <location>
        <begin position="208"/>
        <end position="217"/>
    </location>
</feature>
<dbReference type="PROSITE" id="PS50878">
    <property type="entry name" value="RT_POL"/>
    <property type="match status" value="1"/>
</dbReference>
<evidence type="ECO:0000256" key="1">
    <source>
        <dbReference type="SAM" id="MobiDB-lite"/>
    </source>
</evidence>
<dbReference type="Proteomes" id="UP001605036">
    <property type="component" value="Unassembled WGS sequence"/>
</dbReference>
<dbReference type="InterPro" id="IPR043128">
    <property type="entry name" value="Rev_trsase/Diguanyl_cyclase"/>
</dbReference>
<sequence>MRLYVDYQALNKVTIRNNCPLPRIDDLFDRLAGAKFFSRIDLKSRYYQIRIAEADIEKTACRTRYGSFKFVVMPFGLCNAPSTFMTLMNAIFWEEMDQFVIIYIDDIMIYSRTWREHLEHTRVMLEKLRANKLYANEGKSEFGLTRINFLGHVVNADGISPDAKGGSDCEVGAADDDQGSEVIHRLSSMVPEVYQGVLMDRQTTNGLDSERCKDTLDPRSQGGL</sequence>
<gene>
    <name evidence="3" type="ORF">R1flu_025060</name>
</gene>
<protein>
    <recommendedName>
        <fullName evidence="2">Reverse transcriptase domain-containing protein</fullName>
    </recommendedName>
</protein>
<dbReference type="PANTHER" id="PTHR24559:SF444">
    <property type="entry name" value="REVERSE TRANSCRIPTASE DOMAIN-CONTAINING PROTEIN"/>
    <property type="match status" value="1"/>
</dbReference>
<evidence type="ECO:0000313" key="3">
    <source>
        <dbReference type="EMBL" id="KAL2613368.1"/>
    </source>
</evidence>
<dbReference type="CDD" id="cd01647">
    <property type="entry name" value="RT_LTR"/>
    <property type="match status" value="1"/>
</dbReference>
<evidence type="ECO:0000313" key="4">
    <source>
        <dbReference type="Proteomes" id="UP001605036"/>
    </source>
</evidence>
<dbReference type="SUPFAM" id="SSF56672">
    <property type="entry name" value="DNA/RNA polymerases"/>
    <property type="match status" value="1"/>
</dbReference>
<feature type="region of interest" description="Disordered" evidence="1">
    <location>
        <begin position="205"/>
        <end position="224"/>
    </location>
</feature>
<dbReference type="PANTHER" id="PTHR24559">
    <property type="entry name" value="TRANSPOSON TY3-I GAG-POL POLYPROTEIN"/>
    <property type="match status" value="1"/>
</dbReference>